<gene>
    <name evidence="1" type="ORF">FHS09_003180</name>
</gene>
<dbReference type="Proteomes" id="UP000535937">
    <property type="component" value="Unassembled WGS sequence"/>
</dbReference>
<dbReference type="RefSeq" id="WP_183461555.1">
    <property type="nucleotide sequence ID" value="NZ_JACHWZ010000015.1"/>
</dbReference>
<proteinExistence type="predicted"/>
<evidence type="ECO:0000313" key="1">
    <source>
        <dbReference type="EMBL" id="MBB3062335.1"/>
    </source>
</evidence>
<dbReference type="EMBL" id="JACHWZ010000015">
    <property type="protein sequence ID" value="MBB3062335.1"/>
    <property type="molecule type" value="Genomic_DNA"/>
</dbReference>
<protein>
    <submittedName>
        <fullName evidence="1">Uncharacterized protein</fullName>
    </submittedName>
</protein>
<comment type="caution">
    <text evidence="1">The sequence shown here is derived from an EMBL/GenBank/DDBJ whole genome shotgun (WGS) entry which is preliminary data.</text>
</comment>
<name>A0A7W4ZBI2_9GAMM</name>
<sequence length="147" mass="16781">MRTEEIDAFETCVKNKLKLISEYGFTYSGVEVSEFPTLGKAYAFQFKSESSDRMLSIAFMSKGKSPRDIVITKIYQNPDLSTEKNDYERSLSVEIKTRKFYELTGDFKSRVVEYISGVEEILSKNYVDIISGKVWKPDSPGFGGSYK</sequence>
<keyword evidence="2" id="KW-1185">Reference proteome</keyword>
<dbReference type="AlphaFoldDB" id="A0A7W4ZBI2"/>
<reference evidence="1 2" key="1">
    <citation type="submission" date="2020-08" db="EMBL/GenBank/DDBJ databases">
        <title>Genomic Encyclopedia of Type Strains, Phase III (KMG-III): the genomes of soil and plant-associated and newly described type strains.</title>
        <authorList>
            <person name="Whitman W."/>
        </authorList>
    </citation>
    <scope>NUCLEOTIDE SEQUENCE [LARGE SCALE GENOMIC DNA]</scope>
    <source>
        <strain evidence="1 2">CECT 8799</strain>
    </source>
</reference>
<accession>A0A7W4ZBI2</accession>
<organism evidence="1 2">
    <name type="scientific">Microbulbifer rhizosphaerae</name>
    <dbReference type="NCBI Taxonomy" id="1562603"/>
    <lineage>
        <taxon>Bacteria</taxon>
        <taxon>Pseudomonadati</taxon>
        <taxon>Pseudomonadota</taxon>
        <taxon>Gammaproteobacteria</taxon>
        <taxon>Cellvibrionales</taxon>
        <taxon>Microbulbiferaceae</taxon>
        <taxon>Microbulbifer</taxon>
    </lineage>
</organism>
<evidence type="ECO:0000313" key="2">
    <source>
        <dbReference type="Proteomes" id="UP000535937"/>
    </source>
</evidence>